<dbReference type="SUPFAM" id="SSF56112">
    <property type="entry name" value="Protein kinase-like (PK-like)"/>
    <property type="match status" value="1"/>
</dbReference>
<sequence length="246" mass="29277">MRTNIESLDWNIGRTIQSKDRDGRKTMDDVFDENTLKNIQQMFSRGIIATLENIIATGKEANVFRAKTFDGRNRAVKIYRQNTATFRKLEKYIEGDPRFKNSGNSHRERVFTWAQKEYKNLHSMHACGTKVPKPFHVHKNIVVMQYMGWRYRPYPTIRELIPKEPKKFLNELLNSIKSYRTNKLSHGDLSEYNILNVREKPYIIDVGQAVPEGHPLYKELHERDMKNMYRYWKKQIPNLKKEILEL</sequence>
<evidence type="ECO:0000313" key="13">
    <source>
        <dbReference type="EMBL" id="HIF37222.1"/>
    </source>
</evidence>
<comment type="catalytic activity">
    <reaction evidence="11">
        <text>L-seryl-[protein] + ATP = O-phospho-L-seryl-[protein] + ADP + H(+)</text>
        <dbReference type="Rhea" id="RHEA:17989"/>
        <dbReference type="Rhea" id="RHEA-COMP:9863"/>
        <dbReference type="Rhea" id="RHEA-COMP:11604"/>
        <dbReference type="ChEBI" id="CHEBI:15378"/>
        <dbReference type="ChEBI" id="CHEBI:29999"/>
        <dbReference type="ChEBI" id="CHEBI:30616"/>
        <dbReference type="ChEBI" id="CHEBI:83421"/>
        <dbReference type="ChEBI" id="CHEBI:456216"/>
        <dbReference type="EC" id="2.7.11.1"/>
    </reaction>
</comment>
<evidence type="ECO:0000256" key="1">
    <source>
        <dbReference type="ARBA" id="ARBA00009196"/>
    </source>
</evidence>
<evidence type="ECO:0000259" key="12">
    <source>
        <dbReference type="PROSITE" id="PS50011"/>
    </source>
</evidence>
<evidence type="ECO:0000256" key="6">
    <source>
        <dbReference type="ARBA" id="ARBA00022741"/>
    </source>
</evidence>
<dbReference type="InterPro" id="IPR011009">
    <property type="entry name" value="Kinase-like_dom_sf"/>
</dbReference>
<dbReference type="Gene3D" id="1.10.510.10">
    <property type="entry name" value="Transferase(Phosphotransferase) domain 1"/>
    <property type="match status" value="1"/>
</dbReference>
<dbReference type="EMBL" id="DUCX01000037">
    <property type="protein sequence ID" value="HIF37222.1"/>
    <property type="molecule type" value="Genomic_DNA"/>
</dbReference>
<dbReference type="SMART" id="SM00090">
    <property type="entry name" value="RIO"/>
    <property type="match status" value="1"/>
</dbReference>
<comment type="caution">
    <text evidence="13">The sequence shown here is derived from an EMBL/GenBank/DDBJ whole genome shotgun (WGS) entry which is preliminary data.</text>
</comment>
<dbReference type="InterPro" id="IPR000719">
    <property type="entry name" value="Prot_kinase_dom"/>
</dbReference>
<proteinExistence type="inferred from homology"/>
<dbReference type="PANTHER" id="PTHR45723">
    <property type="entry name" value="SERINE/THREONINE-PROTEIN KINASE RIO1"/>
    <property type="match status" value="1"/>
</dbReference>
<comment type="catalytic activity">
    <reaction evidence="10">
        <text>L-threonyl-[protein] + ATP = O-phospho-L-threonyl-[protein] + ADP + H(+)</text>
        <dbReference type="Rhea" id="RHEA:46608"/>
        <dbReference type="Rhea" id="RHEA-COMP:11060"/>
        <dbReference type="Rhea" id="RHEA-COMP:11605"/>
        <dbReference type="ChEBI" id="CHEBI:15378"/>
        <dbReference type="ChEBI" id="CHEBI:30013"/>
        <dbReference type="ChEBI" id="CHEBI:30616"/>
        <dbReference type="ChEBI" id="CHEBI:61977"/>
        <dbReference type="ChEBI" id="CHEBI:456216"/>
        <dbReference type="EC" id="2.7.11.1"/>
    </reaction>
</comment>
<protein>
    <recommendedName>
        <fullName evidence="2">non-specific serine/threonine protein kinase</fullName>
        <ecNumber evidence="2">2.7.11.1</ecNumber>
    </recommendedName>
</protein>
<dbReference type="InterPro" id="IPR018934">
    <property type="entry name" value="RIO_dom"/>
</dbReference>
<keyword evidence="6" id="KW-0547">Nucleotide-binding</keyword>
<evidence type="ECO:0000313" key="14">
    <source>
        <dbReference type="Proteomes" id="UP000585802"/>
    </source>
</evidence>
<evidence type="ECO:0000256" key="3">
    <source>
        <dbReference type="ARBA" id="ARBA00022527"/>
    </source>
</evidence>
<organism evidence="13 14">
    <name type="scientific">Marine Group III euryarchaeote</name>
    <dbReference type="NCBI Taxonomy" id="2173149"/>
    <lineage>
        <taxon>Archaea</taxon>
        <taxon>Methanobacteriati</taxon>
        <taxon>Thermoplasmatota</taxon>
        <taxon>Thermoplasmata</taxon>
        <taxon>Candidatus Thermoprofundales</taxon>
    </lineage>
</organism>
<feature type="domain" description="Protein kinase" evidence="12">
    <location>
        <begin position="49"/>
        <end position="246"/>
    </location>
</feature>
<dbReference type="Pfam" id="PF01163">
    <property type="entry name" value="RIO1"/>
    <property type="match status" value="1"/>
</dbReference>
<keyword evidence="9" id="KW-0460">Magnesium</keyword>
<gene>
    <name evidence="13" type="ORF">EYQ70_02280</name>
</gene>
<dbReference type="AlphaFoldDB" id="A0A7J4GVY2"/>
<name>A0A7J4GVY2_9ARCH</name>
<accession>A0A7J4GVY2</accession>
<keyword evidence="3" id="KW-0723">Serine/threonine-protein kinase</keyword>
<evidence type="ECO:0000256" key="11">
    <source>
        <dbReference type="ARBA" id="ARBA00048679"/>
    </source>
</evidence>
<evidence type="ECO:0000256" key="9">
    <source>
        <dbReference type="ARBA" id="ARBA00022842"/>
    </source>
</evidence>
<dbReference type="Proteomes" id="UP000585802">
    <property type="component" value="Unassembled WGS sequence"/>
</dbReference>
<dbReference type="PROSITE" id="PS50011">
    <property type="entry name" value="PROTEIN_KINASE_DOM"/>
    <property type="match status" value="1"/>
</dbReference>
<dbReference type="InterPro" id="IPR000687">
    <property type="entry name" value="RIO_kinase"/>
</dbReference>
<dbReference type="Gene3D" id="3.30.200.20">
    <property type="entry name" value="Phosphorylase Kinase, domain 1"/>
    <property type="match status" value="1"/>
</dbReference>
<evidence type="ECO:0000256" key="2">
    <source>
        <dbReference type="ARBA" id="ARBA00012513"/>
    </source>
</evidence>
<keyword evidence="8" id="KW-0067">ATP-binding</keyword>
<evidence type="ECO:0000256" key="5">
    <source>
        <dbReference type="ARBA" id="ARBA00022723"/>
    </source>
</evidence>
<dbReference type="EC" id="2.7.11.1" evidence="2"/>
<evidence type="ECO:0000256" key="10">
    <source>
        <dbReference type="ARBA" id="ARBA00047899"/>
    </source>
</evidence>
<evidence type="ECO:0000256" key="4">
    <source>
        <dbReference type="ARBA" id="ARBA00022679"/>
    </source>
</evidence>
<keyword evidence="4" id="KW-0808">Transferase</keyword>
<comment type="similarity">
    <text evidence="1">Belongs to the protein kinase superfamily. RIO-type Ser/Thr kinase family.</text>
</comment>
<reference evidence="14" key="1">
    <citation type="journal article" date="2019" name="bioRxiv">
        <title>Genome diversification in globally distributed novel marine Proteobacteria is linked to environmental adaptation.</title>
        <authorList>
            <person name="Zhou Z."/>
            <person name="Tran P.Q."/>
            <person name="Kieft K."/>
            <person name="Anantharaman K."/>
        </authorList>
    </citation>
    <scope>NUCLEOTIDE SEQUENCE [LARGE SCALE GENOMIC DNA]</scope>
</reference>
<evidence type="ECO:0000256" key="8">
    <source>
        <dbReference type="ARBA" id="ARBA00022840"/>
    </source>
</evidence>
<evidence type="ECO:0000256" key="7">
    <source>
        <dbReference type="ARBA" id="ARBA00022777"/>
    </source>
</evidence>
<keyword evidence="5" id="KW-0479">Metal-binding</keyword>
<dbReference type="GO" id="GO:0046872">
    <property type="term" value="F:metal ion binding"/>
    <property type="evidence" value="ECO:0007669"/>
    <property type="project" value="UniProtKB-KW"/>
</dbReference>
<dbReference type="InterPro" id="IPR051272">
    <property type="entry name" value="RIO-type_Ser/Thr_kinase"/>
</dbReference>
<dbReference type="GO" id="GO:0005524">
    <property type="term" value="F:ATP binding"/>
    <property type="evidence" value="ECO:0007669"/>
    <property type="project" value="UniProtKB-KW"/>
</dbReference>
<dbReference type="GO" id="GO:0004674">
    <property type="term" value="F:protein serine/threonine kinase activity"/>
    <property type="evidence" value="ECO:0007669"/>
    <property type="project" value="UniProtKB-KW"/>
</dbReference>
<keyword evidence="7 13" id="KW-0418">Kinase</keyword>